<dbReference type="AlphaFoldDB" id="D9SQ70"/>
<dbReference type="RefSeq" id="WP_010075096.1">
    <property type="nucleotide sequence ID" value="NC_014393.1"/>
</dbReference>
<dbReference type="KEGG" id="ccb:Clocel_0357"/>
<dbReference type="CDD" id="cd07344">
    <property type="entry name" value="M48_yhfN_like"/>
    <property type="match status" value="1"/>
</dbReference>
<evidence type="ECO:0000259" key="1">
    <source>
        <dbReference type="Pfam" id="PF01863"/>
    </source>
</evidence>
<dbReference type="Gene3D" id="3.30.2010.10">
    <property type="entry name" value="Metalloproteases ('zincins'), catalytic domain"/>
    <property type="match status" value="1"/>
</dbReference>
<dbReference type="eggNOG" id="COG1451">
    <property type="taxonomic scope" value="Bacteria"/>
</dbReference>
<dbReference type="OrthoDB" id="9811177at2"/>
<dbReference type="InterPro" id="IPR002725">
    <property type="entry name" value="YgjP-like_metallopeptidase"/>
</dbReference>
<proteinExistence type="predicted"/>
<evidence type="ECO:0000313" key="3">
    <source>
        <dbReference type="Proteomes" id="UP000002730"/>
    </source>
</evidence>
<name>D9SQ70_CLOC7</name>
<feature type="domain" description="YgjP-like metallopeptidase" evidence="1">
    <location>
        <begin position="21"/>
        <end position="225"/>
    </location>
</feature>
<gene>
    <name evidence="2" type="ordered locus">Clocel_0357</name>
</gene>
<dbReference type="EMBL" id="CP002160">
    <property type="protein sequence ID" value="ADL50137.1"/>
    <property type="molecule type" value="Genomic_DNA"/>
</dbReference>
<dbReference type="Pfam" id="PF01863">
    <property type="entry name" value="YgjP-like"/>
    <property type="match status" value="1"/>
</dbReference>
<dbReference type="HOGENOM" id="CLU_065947_2_2_9"/>
<dbReference type="InterPro" id="IPR053136">
    <property type="entry name" value="UTP_pyrophosphatase-like"/>
</dbReference>
<reference evidence="2 3" key="1">
    <citation type="submission" date="2010-08" db="EMBL/GenBank/DDBJ databases">
        <title>Complete sequence of Clostridium cellulovorans 743B.</title>
        <authorList>
            <consortium name="US DOE Joint Genome Institute"/>
            <person name="Lucas S."/>
            <person name="Copeland A."/>
            <person name="Lapidus A."/>
            <person name="Cheng J.-F."/>
            <person name="Bruce D."/>
            <person name="Goodwin L."/>
            <person name="Pitluck S."/>
            <person name="Chertkov O."/>
            <person name="Detter J.C."/>
            <person name="Han C."/>
            <person name="Tapia R."/>
            <person name="Land M."/>
            <person name="Hauser L."/>
            <person name="Chang Y.-J."/>
            <person name="Jeffries C."/>
            <person name="Kyrpides N."/>
            <person name="Ivanova N."/>
            <person name="Mikhailova N."/>
            <person name="Hemme C.L."/>
            <person name="Woyke T."/>
        </authorList>
    </citation>
    <scope>NUCLEOTIDE SEQUENCE [LARGE SCALE GENOMIC DNA]</scope>
    <source>
        <strain evidence="3">ATCC 35296 / DSM 3052 / OCM 3 / 743B</strain>
    </source>
</reference>
<sequence length="231" mass="27557">MKTIKLDSKVFTYEIKRSKRKTIALRVVSKGTIKISAPLMISVKTIEDIIREKTSWILDNAKKQEEIEARFRNRNKILFLGKEYCIEREINKDKTFDFKIDGEIFKIIFPRVLEEQEEKELLMRWMKNESRKILKARTDFYCKLLELSYNEIHIKDQKTLWGSCSSKDNINYNYRIIMAPIEIVDYLVVHEACHLVHRDHGKAYWNLVGSVIPDYKERRAWLKNNGLLLKI</sequence>
<organism evidence="2 3">
    <name type="scientific">Clostridium cellulovorans (strain ATCC 35296 / DSM 3052 / OCM 3 / 743B)</name>
    <dbReference type="NCBI Taxonomy" id="573061"/>
    <lineage>
        <taxon>Bacteria</taxon>
        <taxon>Bacillati</taxon>
        <taxon>Bacillota</taxon>
        <taxon>Clostridia</taxon>
        <taxon>Eubacteriales</taxon>
        <taxon>Clostridiaceae</taxon>
        <taxon>Clostridium</taxon>
    </lineage>
</organism>
<dbReference type="PANTHER" id="PTHR30399">
    <property type="entry name" value="UNCHARACTERIZED PROTEIN YGJP"/>
    <property type="match status" value="1"/>
</dbReference>
<accession>D9SQ70</accession>
<evidence type="ECO:0000313" key="2">
    <source>
        <dbReference type="EMBL" id="ADL50137.1"/>
    </source>
</evidence>
<dbReference type="Proteomes" id="UP000002730">
    <property type="component" value="Chromosome"/>
</dbReference>
<keyword evidence="3" id="KW-1185">Reference proteome</keyword>
<dbReference type="STRING" id="573061.Clocel_0357"/>
<protein>
    <recommendedName>
        <fullName evidence="1">YgjP-like metallopeptidase domain-containing protein</fullName>
    </recommendedName>
</protein>
<dbReference type="PANTHER" id="PTHR30399:SF1">
    <property type="entry name" value="UTP PYROPHOSPHATASE"/>
    <property type="match status" value="1"/>
</dbReference>